<evidence type="ECO:0000313" key="1">
    <source>
        <dbReference type="EMBL" id="SNT07100.1"/>
    </source>
</evidence>
<dbReference type="AlphaFoldDB" id="A0A239JMS5"/>
<dbReference type="Proteomes" id="UP000198440">
    <property type="component" value="Unassembled WGS sequence"/>
</dbReference>
<dbReference type="RefSeq" id="WP_089279723.1">
    <property type="nucleotide sequence ID" value="NZ_FZON01000054.1"/>
</dbReference>
<evidence type="ECO:0000313" key="2">
    <source>
        <dbReference type="Proteomes" id="UP000198440"/>
    </source>
</evidence>
<reference evidence="1 2" key="1">
    <citation type="submission" date="2017-06" db="EMBL/GenBank/DDBJ databases">
        <authorList>
            <person name="Kim H.J."/>
            <person name="Triplett B.A."/>
        </authorList>
    </citation>
    <scope>NUCLEOTIDE SEQUENCE [LARGE SCALE GENOMIC DNA]</scope>
    <source>
        <strain evidence="1 2">DSM 11445</strain>
    </source>
</reference>
<protein>
    <submittedName>
        <fullName evidence="1">Uncharacterized protein</fullName>
    </submittedName>
</protein>
<sequence>MRPEIKAAIEAWALDLGRIKATFGVEFPEICEPSVPPGEADRCVRGLNRVSDICAVDTGRLMALQKEILRLAASRRGSFDLFHRKNGL</sequence>
<accession>A0A239JMS5</accession>
<proteinExistence type="predicted"/>
<gene>
    <name evidence="1" type="ORF">SAMN04488078_105424</name>
</gene>
<organism evidence="1 2">
    <name type="scientific">Antarctobacter heliothermus</name>
    <dbReference type="NCBI Taxonomy" id="74033"/>
    <lineage>
        <taxon>Bacteria</taxon>
        <taxon>Pseudomonadati</taxon>
        <taxon>Pseudomonadota</taxon>
        <taxon>Alphaproteobacteria</taxon>
        <taxon>Rhodobacterales</taxon>
        <taxon>Roseobacteraceae</taxon>
        <taxon>Antarctobacter</taxon>
    </lineage>
</organism>
<dbReference type="EMBL" id="FZON01000054">
    <property type="protein sequence ID" value="SNT07100.1"/>
    <property type="molecule type" value="Genomic_DNA"/>
</dbReference>
<name>A0A239JMS5_9RHOB</name>